<protein>
    <submittedName>
        <fullName evidence="1">Uncharacterized protein</fullName>
    </submittedName>
</protein>
<dbReference type="AlphaFoldDB" id="A0A9K3HEN6"/>
<keyword evidence="2" id="KW-1185">Reference proteome</keyword>
<sequence length="50" mass="5726">MVLLAEMELGCRVHCRIRMFVVKCCQAVFQDFIHIIVSGSVLYPKTDIPD</sequence>
<organism evidence="1 2">
    <name type="scientific">Helianthus annuus</name>
    <name type="common">Common sunflower</name>
    <dbReference type="NCBI Taxonomy" id="4232"/>
    <lineage>
        <taxon>Eukaryota</taxon>
        <taxon>Viridiplantae</taxon>
        <taxon>Streptophyta</taxon>
        <taxon>Embryophyta</taxon>
        <taxon>Tracheophyta</taxon>
        <taxon>Spermatophyta</taxon>
        <taxon>Magnoliopsida</taxon>
        <taxon>eudicotyledons</taxon>
        <taxon>Gunneridae</taxon>
        <taxon>Pentapetalae</taxon>
        <taxon>asterids</taxon>
        <taxon>campanulids</taxon>
        <taxon>Asterales</taxon>
        <taxon>Asteraceae</taxon>
        <taxon>Asteroideae</taxon>
        <taxon>Heliantheae alliance</taxon>
        <taxon>Heliantheae</taxon>
        <taxon>Helianthus</taxon>
    </lineage>
</organism>
<reference evidence="1" key="1">
    <citation type="journal article" date="2017" name="Nature">
        <title>The sunflower genome provides insights into oil metabolism, flowering and Asterid evolution.</title>
        <authorList>
            <person name="Badouin H."/>
            <person name="Gouzy J."/>
            <person name="Grassa C.J."/>
            <person name="Murat F."/>
            <person name="Staton S.E."/>
            <person name="Cottret L."/>
            <person name="Lelandais-Briere C."/>
            <person name="Owens G.L."/>
            <person name="Carrere S."/>
            <person name="Mayjonade B."/>
            <person name="Legrand L."/>
            <person name="Gill N."/>
            <person name="Kane N.C."/>
            <person name="Bowers J.E."/>
            <person name="Hubner S."/>
            <person name="Bellec A."/>
            <person name="Berard A."/>
            <person name="Berges H."/>
            <person name="Blanchet N."/>
            <person name="Boniface M.C."/>
            <person name="Brunel D."/>
            <person name="Catrice O."/>
            <person name="Chaidir N."/>
            <person name="Claudel C."/>
            <person name="Donnadieu C."/>
            <person name="Faraut T."/>
            <person name="Fievet G."/>
            <person name="Helmstetter N."/>
            <person name="King M."/>
            <person name="Knapp S.J."/>
            <person name="Lai Z."/>
            <person name="Le Paslier M.C."/>
            <person name="Lippi Y."/>
            <person name="Lorenzon L."/>
            <person name="Mandel J.R."/>
            <person name="Marage G."/>
            <person name="Marchand G."/>
            <person name="Marquand E."/>
            <person name="Bret-Mestries E."/>
            <person name="Morien E."/>
            <person name="Nambeesan S."/>
            <person name="Nguyen T."/>
            <person name="Pegot-Espagnet P."/>
            <person name="Pouilly N."/>
            <person name="Raftis F."/>
            <person name="Sallet E."/>
            <person name="Schiex T."/>
            <person name="Thomas J."/>
            <person name="Vandecasteele C."/>
            <person name="Vares D."/>
            <person name="Vear F."/>
            <person name="Vautrin S."/>
            <person name="Crespi M."/>
            <person name="Mangin B."/>
            <person name="Burke J.M."/>
            <person name="Salse J."/>
            <person name="Munos S."/>
            <person name="Vincourt P."/>
            <person name="Rieseberg L.H."/>
            <person name="Langlade N.B."/>
        </authorList>
    </citation>
    <scope>NUCLEOTIDE SEQUENCE</scope>
    <source>
        <tissue evidence="1">Leaves</tissue>
    </source>
</reference>
<dbReference type="Gramene" id="mRNA:HanXRQr2_Chr12g0529631">
    <property type="protein sequence ID" value="CDS:HanXRQr2_Chr12g0529631.1"/>
    <property type="gene ID" value="HanXRQr2_Chr12g0529631"/>
</dbReference>
<proteinExistence type="predicted"/>
<accession>A0A9K3HEN6</accession>
<reference evidence="1" key="2">
    <citation type="submission" date="2020-06" db="EMBL/GenBank/DDBJ databases">
        <title>Helianthus annuus Genome sequencing and assembly Release 2.</title>
        <authorList>
            <person name="Gouzy J."/>
            <person name="Langlade N."/>
            <person name="Munos S."/>
        </authorList>
    </citation>
    <scope>NUCLEOTIDE SEQUENCE</scope>
    <source>
        <tissue evidence="1">Leaves</tissue>
    </source>
</reference>
<evidence type="ECO:0000313" key="1">
    <source>
        <dbReference type="EMBL" id="KAF5776921.1"/>
    </source>
</evidence>
<gene>
    <name evidence="1" type="ORF">HanXRQr2_Chr12g0529631</name>
</gene>
<dbReference type="EMBL" id="MNCJ02000327">
    <property type="protein sequence ID" value="KAF5776921.1"/>
    <property type="molecule type" value="Genomic_DNA"/>
</dbReference>
<name>A0A9K3HEN6_HELAN</name>
<evidence type="ECO:0000313" key="2">
    <source>
        <dbReference type="Proteomes" id="UP000215914"/>
    </source>
</evidence>
<dbReference type="Proteomes" id="UP000215914">
    <property type="component" value="Unassembled WGS sequence"/>
</dbReference>
<comment type="caution">
    <text evidence="1">The sequence shown here is derived from an EMBL/GenBank/DDBJ whole genome shotgun (WGS) entry which is preliminary data.</text>
</comment>